<accession>A0ABV7EQT3</accession>
<organism evidence="6 7">
    <name type="scientific">Salinisphaera aquimarina</name>
    <dbReference type="NCBI Taxonomy" id="2094031"/>
    <lineage>
        <taxon>Bacteria</taxon>
        <taxon>Pseudomonadati</taxon>
        <taxon>Pseudomonadota</taxon>
        <taxon>Gammaproteobacteria</taxon>
        <taxon>Salinisphaerales</taxon>
        <taxon>Salinisphaeraceae</taxon>
        <taxon>Salinisphaera</taxon>
    </lineage>
</organism>
<evidence type="ECO:0000256" key="3">
    <source>
        <dbReference type="ARBA" id="ARBA00023163"/>
    </source>
</evidence>
<keyword evidence="2 6" id="KW-0238">DNA-binding</keyword>
<keyword evidence="1" id="KW-0805">Transcription regulation</keyword>
<dbReference type="PANTHER" id="PTHR30363:SF44">
    <property type="entry name" value="AGA OPERON TRANSCRIPTIONAL REPRESSOR-RELATED"/>
    <property type="match status" value="1"/>
</dbReference>
<dbReference type="SUPFAM" id="SSF46785">
    <property type="entry name" value="Winged helix' DNA-binding domain"/>
    <property type="match status" value="1"/>
</dbReference>
<keyword evidence="7" id="KW-1185">Reference proteome</keyword>
<gene>
    <name evidence="6" type="ORF">ACFOSU_07535</name>
</gene>
<dbReference type="InterPro" id="IPR050313">
    <property type="entry name" value="Carb_Metab_HTH_regulators"/>
</dbReference>
<evidence type="ECO:0000256" key="2">
    <source>
        <dbReference type="ARBA" id="ARBA00023125"/>
    </source>
</evidence>
<evidence type="ECO:0000313" key="6">
    <source>
        <dbReference type="EMBL" id="MFC3103740.1"/>
    </source>
</evidence>
<dbReference type="Pfam" id="PF08220">
    <property type="entry name" value="HTH_DeoR"/>
    <property type="match status" value="1"/>
</dbReference>
<evidence type="ECO:0000259" key="5">
    <source>
        <dbReference type="PROSITE" id="PS51000"/>
    </source>
</evidence>
<evidence type="ECO:0000256" key="1">
    <source>
        <dbReference type="ARBA" id="ARBA00023015"/>
    </source>
</evidence>
<dbReference type="SMART" id="SM00420">
    <property type="entry name" value="HTH_DEOR"/>
    <property type="match status" value="1"/>
</dbReference>
<keyword evidence="3" id="KW-0804">Transcription</keyword>
<dbReference type="RefSeq" id="WP_380688057.1">
    <property type="nucleotide sequence ID" value="NZ_JBHRSS010000003.1"/>
</dbReference>
<feature type="compositionally biased region" description="Low complexity" evidence="4">
    <location>
        <begin position="258"/>
        <end position="268"/>
    </location>
</feature>
<dbReference type="InterPro" id="IPR018356">
    <property type="entry name" value="Tscrpt_reg_HTH_DeoR_CS"/>
</dbReference>
<dbReference type="EMBL" id="JBHRSS010000003">
    <property type="protein sequence ID" value="MFC3103740.1"/>
    <property type="molecule type" value="Genomic_DNA"/>
</dbReference>
<sequence>MAHRLRKDERRAQILDALRYTPHLRITSLAERFAVTTETVRRDIDALSETGLVDRAHGGAVARPMAFQPSISEREQATVEERRRIAATAAQLVSAGQVVMIDAGSTTSQLAWHLNAVGERLRVITNSYPVASALASANLRAIVCPGDFNGREGGVFGQDTSDFLSRFNGNIAFIGASGIAADGISDVNREAAWVKRTMLARCERAYLLVDHSKFDTRLLEVVAPLDDLDGIVTDRAPQGPLARQLDKVGVAVHVADESPSTTDPAAAASLSRSRPDHG</sequence>
<dbReference type="PANTHER" id="PTHR30363">
    <property type="entry name" value="HTH-TYPE TRANSCRIPTIONAL REGULATOR SRLR-RELATED"/>
    <property type="match status" value="1"/>
</dbReference>
<dbReference type="Pfam" id="PF00455">
    <property type="entry name" value="DeoRC"/>
    <property type="match status" value="1"/>
</dbReference>
<comment type="caution">
    <text evidence="6">The sequence shown here is derived from an EMBL/GenBank/DDBJ whole genome shotgun (WGS) entry which is preliminary data.</text>
</comment>
<evidence type="ECO:0000256" key="4">
    <source>
        <dbReference type="SAM" id="MobiDB-lite"/>
    </source>
</evidence>
<evidence type="ECO:0000313" key="7">
    <source>
        <dbReference type="Proteomes" id="UP001595462"/>
    </source>
</evidence>
<protein>
    <submittedName>
        <fullName evidence="6">DeoR/GlpR family DNA-binding transcription regulator</fullName>
    </submittedName>
</protein>
<dbReference type="InterPro" id="IPR036388">
    <property type="entry name" value="WH-like_DNA-bd_sf"/>
</dbReference>
<dbReference type="PROSITE" id="PS00894">
    <property type="entry name" value="HTH_DEOR_1"/>
    <property type="match status" value="1"/>
</dbReference>
<dbReference type="InterPro" id="IPR014036">
    <property type="entry name" value="DeoR-like_C"/>
</dbReference>
<dbReference type="InterPro" id="IPR037171">
    <property type="entry name" value="NagB/RpiA_transferase-like"/>
</dbReference>
<dbReference type="Gene3D" id="1.10.10.10">
    <property type="entry name" value="Winged helix-like DNA-binding domain superfamily/Winged helix DNA-binding domain"/>
    <property type="match status" value="1"/>
</dbReference>
<feature type="region of interest" description="Disordered" evidence="4">
    <location>
        <begin position="255"/>
        <end position="278"/>
    </location>
</feature>
<dbReference type="GO" id="GO:0003677">
    <property type="term" value="F:DNA binding"/>
    <property type="evidence" value="ECO:0007669"/>
    <property type="project" value="UniProtKB-KW"/>
</dbReference>
<dbReference type="SMART" id="SM01134">
    <property type="entry name" value="DeoRC"/>
    <property type="match status" value="1"/>
</dbReference>
<dbReference type="InterPro" id="IPR036390">
    <property type="entry name" value="WH_DNA-bd_sf"/>
</dbReference>
<dbReference type="Proteomes" id="UP001595462">
    <property type="component" value="Unassembled WGS sequence"/>
</dbReference>
<name>A0ABV7EQT3_9GAMM</name>
<dbReference type="SUPFAM" id="SSF100950">
    <property type="entry name" value="NagB/RpiA/CoA transferase-like"/>
    <property type="match status" value="1"/>
</dbReference>
<reference evidence="7" key="1">
    <citation type="journal article" date="2019" name="Int. J. Syst. Evol. Microbiol.">
        <title>The Global Catalogue of Microorganisms (GCM) 10K type strain sequencing project: providing services to taxonomists for standard genome sequencing and annotation.</title>
        <authorList>
            <consortium name="The Broad Institute Genomics Platform"/>
            <consortium name="The Broad Institute Genome Sequencing Center for Infectious Disease"/>
            <person name="Wu L."/>
            <person name="Ma J."/>
        </authorList>
    </citation>
    <scope>NUCLEOTIDE SEQUENCE [LARGE SCALE GENOMIC DNA]</scope>
    <source>
        <strain evidence="7">KCTC 52640</strain>
    </source>
</reference>
<dbReference type="Gene3D" id="3.40.50.1360">
    <property type="match status" value="1"/>
</dbReference>
<dbReference type="InterPro" id="IPR001034">
    <property type="entry name" value="DeoR_HTH"/>
</dbReference>
<proteinExistence type="predicted"/>
<feature type="domain" description="HTH deoR-type" evidence="5">
    <location>
        <begin position="7"/>
        <end position="62"/>
    </location>
</feature>
<dbReference type="PROSITE" id="PS51000">
    <property type="entry name" value="HTH_DEOR_2"/>
    <property type="match status" value="1"/>
</dbReference>
<dbReference type="PRINTS" id="PR00037">
    <property type="entry name" value="HTHLACR"/>
</dbReference>